<keyword evidence="3 9" id="KW-0808">Transferase</keyword>
<evidence type="ECO:0000256" key="2">
    <source>
        <dbReference type="ARBA" id="ARBA00006339"/>
    </source>
</evidence>
<reference evidence="10 11" key="1">
    <citation type="submission" date="2021-04" db="EMBL/GenBank/DDBJ databases">
        <authorList>
            <person name="Bliznina A."/>
        </authorList>
    </citation>
    <scope>NUCLEOTIDE SEQUENCE [LARGE SCALE GENOMIC DNA]</scope>
</reference>
<dbReference type="InterPro" id="IPR005331">
    <property type="entry name" value="Sulfotransferase"/>
</dbReference>
<dbReference type="Proteomes" id="UP001158576">
    <property type="component" value="Chromosome XSR"/>
</dbReference>
<evidence type="ECO:0000256" key="7">
    <source>
        <dbReference type="ARBA" id="ARBA00023136"/>
    </source>
</evidence>
<dbReference type="EMBL" id="OU015569">
    <property type="protein sequence ID" value="CAG5094492.1"/>
    <property type="molecule type" value="Genomic_DNA"/>
</dbReference>
<keyword evidence="11" id="KW-1185">Reference proteome</keyword>
<name>A0ABN7SC27_OIKDI</name>
<protein>
    <recommendedName>
        <fullName evidence="9">Carbohydrate sulfotransferase</fullName>
        <ecNumber evidence="9">2.8.2.-</ecNumber>
    </recommendedName>
</protein>
<dbReference type="InterPro" id="IPR018011">
    <property type="entry name" value="Carb_sulfotrans_8-10"/>
</dbReference>
<feature type="transmembrane region" description="Helical" evidence="9">
    <location>
        <begin position="7"/>
        <end position="27"/>
    </location>
</feature>
<evidence type="ECO:0000256" key="3">
    <source>
        <dbReference type="ARBA" id="ARBA00022679"/>
    </source>
</evidence>
<keyword evidence="8 9" id="KW-0325">Glycoprotein</keyword>
<evidence type="ECO:0000256" key="9">
    <source>
        <dbReference type="RuleBase" id="RU364020"/>
    </source>
</evidence>
<sequence>MPFESNLSFFINPAFFIILGVFVHTVYVENLEPRVLSPPGKLRFEIKEALEKTFKLTSKNGVTSEISQAEKCHLEKPERRKLSLGKFPKLEQKMEARRGHLLLSCDKQGDQQFRSVGDCTKFNYWPTNQISHVMADPSRKLLGCLVEKSGSSSWHKVFWELREPDNAFVPSEAYAKNFKFAATIADKVWSEAMNDPSWIRFVTVRHPLARLYSGWNRNLRKGGPMAMTVFSSMKLKYFAKDGADSSHVISWPDFLKFMGTATKRYPKLINTHFVPIYSKCGLCLRQYDYIIKAETSEEDSQGILSLIGKEDDSLEHRNEADGSFASNPAAVGAFYKDADENVLNNILEYYRKDMDYLGYGLDRVNWLLTF</sequence>
<organism evidence="10 11">
    <name type="scientific">Oikopleura dioica</name>
    <name type="common">Tunicate</name>
    <dbReference type="NCBI Taxonomy" id="34765"/>
    <lineage>
        <taxon>Eukaryota</taxon>
        <taxon>Metazoa</taxon>
        <taxon>Chordata</taxon>
        <taxon>Tunicata</taxon>
        <taxon>Appendicularia</taxon>
        <taxon>Copelata</taxon>
        <taxon>Oikopleuridae</taxon>
        <taxon>Oikopleura</taxon>
    </lineage>
</organism>
<keyword evidence="9" id="KW-0119">Carbohydrate metabolism</keyword>
<keyword evidence="4 9" id="KW-0812">Transmembrane</keyword>
<evidence type="ECO:0000313" key="10">
    <source>
        <dbReference type="EMBL" id="CAG5094492.1"/>
    </source>
</evidence>
<keyword evidence="6 9" id="KW-0333">Golgi apparatus</keyword>
<comment type="subcellular location">
    <subcellularLocation>
        <location evidence="1 9">Golgi apparatus membrane</location>
        <topology evidence="1 9">Single-pass type II membrane protein</topology>
    </subcellularLocation>
</comment>
<dbReference type="Pfam" id="PF03567">
    <property type="entry name" value="Sulfotransfer_2"/>
    <property type="match status" value="1"/>
</dbReference>
<proteinExistence type="inferred from homology"/>
<evidence type="ECO:0000256" key="4">
    <source>
        <dbReference type="ARBA" id="ARBA00022692"/>
    </source>
</evidence>
<dbReference type="EC" id="2.8.2.-" evidence="9"/>
<comment type="similarity">
    <text evidence="2 9">Belongs to the sulfotransferase 2 family.</text>
</comment>
<evidence type="ECO:0000256" key="8">
    <source>
        <dbReference type="ARBA" id="ARBA00023180"/>
    </source>
</evidence>
<evidence type="ECO:0000256" key="6">
    <source>
        <dbReference type="ARBA" id="ARBA00023034"/>
    </source>
</evidence>
<keyword evidence="9" id="KW-0735">Signal-anchor</keyword>
<gene>
    <name evidence="10" type="ORF">OKIOD_LOCUS5164</name>
</gene>
<evidence type="ECO:0000256" key="1">
    <source>
        <dbReference type="ARBA" id="ARBA00004323"/>
    </source>
</evidence>
<dbReference type="PANTHER" id="PTHR12137">
    <property type="entry name" value="CARBOHYDRATE SULFOTRANSFERASE"/>
    <property type="match status" value="1"/>
</dbReference>
<keyword evidence="7 9" id="KW-0472">Membrane</keyword>
<accession>A0ABN7SC27</accession>
<evidence type="ECO:0000256" key="5">
    <source>
        <dbReference type="ARBA" id="ARBA00022989"/>
    </source>
</evidence>
<dbReference type="PANTHER" id="PTHR12137:SF54">
    <property type="entry name" value="CARBOHYDRATE SULFOTRANSFERASE"/>
    <property type="match status" value="1"/>
</dbReference>
<evidence type="ECO:0000313" key="11">
    <source>
        <dbReference type="Proteomes" id="UP001158576"/>
    </source>
</evidence>
<keyword evidence="5 9" id="KW-1133">Transmembrane helix</keyword>